<gene>
    <name evidence="1" type="ORF">ALC53_01424</name>
</gene>
<dbReference type="EMBL" id="KQ976406">
    <property type="protein sequence ID" value="KYM91667.1"/>
    <property type="molecule type" value="Genomic_DNA"/>
</dbReference>
<reference evidence="1 2" key="1">
    <citation type="submission" date="2015-09" db="EMBL/GenBank/DDBJ databases">
        <title>Atta colombica WGS genome.</title>
        <authorList>
            <person name="Nygaard S."/>
            <person name="Hu H."/>
            <person name="Boomsma J."/>
            <person name="Zhang G."/>
        </authorList>
    </citation>
    <scope>NUCLEOTIDE SEQUENCE [LARGE SCALE GENOMIC DNA]</scope>
    <source>
        <strain evidence="1">Treedump-2</strain>
        <tissue evidence="1">Whole body</tissue>
    </source>
</reference>
<proteinExistence type="predicted"/>
<feature type="non-terminal residue" evidence="1">
    <location>
        <position position="1"/>
    </location>
</feature>
<dbReference type="Proteomes" id="UP000078540">
    <property type="component" value="Unassembled WGS sequence"/>
</dbReference>
<evidence type="ECO:0000313" key="1">
    <source>
        <dbReference type="EMBL" id="KYM91667.1"/>
    </source>
</evidence>
<dbReference type="AlphaFoldDB" id="A0A195BUR9"/>
<organism evidence="1 2">
    <name type="scientific">Atta colombica</name>
    <dbReference type="NCBI Taxonomy" id="520822"/>
    <lineage>
        <taxon>Eukaryota</taxon>
        <taxon>Metazoa</taxon>
        <taxon>Ecdysozoa</taxon>
        <taxon>Arthropoda</taxon>
        <taxon>Hexapoda</taxon>
        <taxon>Insecta</taxon>
        <taxon>Pterygota</taxon>
        <taxon>Neoptera</taxon>
        <taxon>Endopterygota</taxon>
        <taxon>Hymenoptera</taxon>
        <taxon>Apocrita</taxon>
        <taxon>Aculeata</taxon>
        <taxon>Formicoidea</taxon>
        <taxon>Formicidae</taxon>
        <taxon>Myrmicinae</taxon>
        <taxon>Atta</taxon>
    </lineage>
</organism>
<accession>A0A195BUR9</accession>
<name>A0A195BUR9_9HYME</name>
<evidence type="ECO:0000313" key="2">
    <source>
        <dbReference type="Proteomes" id="UP000078540"/>
    </source>
</evidence>
<protein>
    <submittedName>
        <fullName evidence="1">Uncharacterized protein</fullName>
    </submittedName>
</protein>
<sequence>LKIATWNSNGFMHHIDEVKAFLFTKINIMLISETHFYWNSKLANPKGRAPCKTITKKYLETIPQSMSHYLDLSFDHSPLIIEVNNKIETKMQCNYAMPCTLHNKQTNWYLFHKQVNTLLNITEGAK</sequence>
<keyword evidence="2" id="KW-1185">Reference proteome</keyword>